<evidence type="ECO:0000313" key="15">
    <source>
        <dbReference type="Proteomes" id="UP000005018"/>
    </source>
</evidence>
<gene>
    <name evidence="14" type="ORF">CORT_0D05250</name>
</gene>
<evidence type="ECO:0000256" key="6">
    <source>
        <dbReference type="ARBA" id="ARBA00022807"/>
    </source>
</evidence>
<dbReference type="GO" id="GO:0070628">
    <property type="term" value="F:proteasome binding"/>
    <property type="evidence" value="ECO:0007669"/>
    <property type="project" value="TreeGrafter"/>
</dbReference>
<sequence length="1313" mass="149877">MSEETSSTTSTNPPSGLIMDTSDSGDSPITNQSSFSITDLATQSQSRNPFRQSPSLNPFSKGEESLNQSQPGPPQYNELECSDTSLDQKTDISNVELLKYPFKTINRILDDLKWTVPMKDKLEISLLNSKPIEYAFPLSQLVNSSHFSFQTLILNEFIDYCPSVEERKIEETNQIVRVVRGILVSRDQMCFHFRLVALEDAPKFSIGNIVDKHQWHVIPQGLTSTHDLKLLLGDYNEQDKVIDDAFFKSLNSPHNQLLRLTIFQPEFTTEELDSLTNESVIKSRYLSTFERHSGLTSDLVPSPLNCISTLIKVLRGPIEYKQTPQRTISLKNTKMETFIDTNLLLDKLSFNLNEEQDTVVPPLLSESPALEESFMRKILELIYIGRSLFAEKNDFRLNYSFSDNMSRVFGMVAEYDKSASISNYNNNLTNKFPSFITLSASTFFQEELLVKCFELSVQSDPVNKLHYVDALKDVSNFVASSSRINKLNAYLNKLSQSGEFVGFKDYITSLQTLGVVIDPNTPADSIDDDVIIAMYKDQCSSDPKNYQYFNNHLKIVAYAKGSQMLKNFLANEVIPMHLALSELQVEEITEDDVVVTAYEFKADDLLQQNGFNADANEIIFLNRALVSVAINRRSYILLNYLETKLPEYVKVPALEQMTVSKAYEFLNADKKTSEFEIINNFQNKALANDVDIRELRYAMKTIAEFRKSEILINFVKTGKIDSSLLPAENWPAGLDNIGNTCYLNSLLQYYFCIKPLRDLVLSFDEDDFDLDEFSKSRKIGGRSVEPSEIPRSNQFIYQLKRLFEQMITTDKRCVQPSKELAYLSFLPMSQPVNFKERTRSRESTTDSTTFGTADAADDDGDIKIEGNDSVVESVDAEVGNEETDSSMAEKVDDPFKEKNETTIDDGAKIKTDDEEVKIESRMIGDSVSTDKFIEDIETPGSTASVVSETGMNSKILAISTDEIESTIEIGRQQDVTECIENVIFQIESALPPTYLDNDGEQYDLIKKLFYGKTKQTIQPLESTDAKTSQARVLTERFNSLIINVSDHPKSIYDALDNYFNEDTVKLEEGLAKKSITITELPQIMQFHVQRVMFDREKLMAYKSIEPIPFSEKIYLDRYLDTEDEVILTKRAEVFQWKRELAELTSKKNEIVSIDEDASMNIIDILITTKAFLEKKVRDDDKLSVEQTTVQVLSNQITNLKNQIEEIDSRIVRIQQQISTQFDNYKQVGYSIFAIFIHRGEASYGHYWIYIKDPHQNNIFRKYNDELVTEVPDSEVFNFLEGNTATPYYIVYVKNDLEKDYINPLNRVINCNEC</sequence>
<dbReference type="InterPro" id="IPR001394">
    <property type="entry name" value="Peptidase_C19_UCH"/>
</dbReference>
<dbReference type="eggNOG" id="KOG1863">
    <property type="taxonomic scope" value="Eukaryota"/>
</dbReference>
<dbReference type="EMBL" id="HE681722">
    <property type="protein sequence ID" value="CCG23364.1"/>
    <property type="molecule type" value="Genomic_DNA"/>
</dbReference>
<evidence type="ECO:0000256" key="11">
    <source>
        <dbReference type="SAM" id="Coils"/>
    </source>
</evidence>
<keyword evidence="4" id="KW-0833">Ubl conjugation pathway</keyword>
<dbReference type="OrthoDB" id="2420415at2759"/>
<organism evidence="14 15">
    <name type="scientific">Candida orthopsilosis (strain 90-125)</name>
    <name type="common">Yeast</name>
    <dbReference type="NCBI Taxonomy" id="1136231"/>
    <lineage>
        <taxon>Eukaryota</taxon>
        <taxon>Fungi</taxon>
        <taxon>Dikarya</taxon>
        <taxon>Ascomycota</taxon>
        <taxon>Saccharomycotina</taxon>
        <taxon>Pichiomycetes</taxon>
        <taxon>Debaryomycetaceae</taxon>
        <taxon>Candida/Lodderomyces clade</taxon>
        <taxon>Candida</taxon>
    </lineage>
</organism>
<dbReference type="MEROPS" id="C19.003"/>
<evidence type="ECO:0000256" key="2">
    <source>
        <dbReference type="ARBA" id="ARBA00012759"/>
    </source>
</evidence>
<feature type="region of interest" description="Disordered" evidence="12">
    <location>
        <begin position="1"/>
        <end position="76"/>
    </location>
</feature>
<keyword evidence="5" id="KW-0378">Hydrolase</keyword>
<evidence type="ECO:0000256" key="1">
    <source>
        <dbReference type="ARBA" id="ARBA00000707"/>
    </source>
</evidence>
<feature type="compositionally biased region" description="Low complexity" evidence="12">
    <location>
        <begin position="845"/>
        <end position="854"/>
    </location>
</feature>
<dbReference type="PANTHER" id="PTHR43982">
    <property type="entry name" value="UBIQUITIN CARBOXYL-TERMINAL HYDROLASE"/>
    <property type="match status" value="1"/>
</dbReference>
<keyword evidence="15" id="KW-1185">Reference proteome</keyword>
<dbReference type="PANTHER" id="PTHR43982:SF6">
    <property type="entry name" value="UBIQUITIN CARBOXYL-TERMINAL HYDROLASE 2-RELATED"/>
    <property type="match status" value="1"/>
</dbReference>
<dbReference type="HOGENOM" id="CLU_003155_1_0_1"/>
<proteinExistence type="predicted"/>
<evidence type="ECO:0000256" key="4">
    <source>
        <dbReference type="ARBA" id="ARBA00022786"/>
    </source>
</evidence>
<reference evidence="14 15" key="1">
    <citation type="journal article" date="2012" name="PLoS ONE">
        <title>Sequence and analysis of the genome of the pathogenic yeast Candida orthopsilosis.</title>
        <authorList>
            <person name="Riccombeni A."/>
            <person name="Vidanes G."/>
            <person name="Proux-Wera E."/>
            <person name="Wolfe K.H."/>
            <person name="Butler G."/>
        </authorList>
    </citation>
    <scope>NUCLEOTIDE SEQUENCE [LARGE SCALE GENOMIC DNA]</scope>
    <source>
        <strain evidence="14 15">Co 90-125</strain>
    </source>
</reference>
<protein>
    <recommendedName>
        <fullName evidence="7">Ubiquitin carboxyl-terminal hydrolase 2</fullName>
        <ecNumber evidence="2">3.4.19.12</ecNumber>
    </recommendedName>
    <alternativeName>
        <fullName evidence="9">Deubiquitinating enzyme 2</fullName>
    </alternativeName>
    <alternativeName>
        <fullName evidence="8">Ubiquitin thioesterase 2</fullName>
    </alternativeName>
    <alternativeName>
        <fullName evidence="10">Ubiquitin-specific-processing protease 2</fullName>
    </alternativeName>
</protein>
<dbReference type="FunFam" id="3.90.70.10:FF:000176">
    <property type="entry name" value="Ubiquitin-specific protease"/>
    <property type="match status" value="1"/>
</dbReference>
<dbReference type="InterPro" id="IPR025305">
    <property type="entry name" value="UCH_repeat_domain"/>
</dbReference>
<dbReference type="GO" id="GO:0043161">
    <property type="term" value="P:proteasome-mediated ubiquitin-dependent protein catabolic process"/>
    <property type="evidence" value="ECO:0007669"/>
    <property type="project" value="InterPro"/>
</dbReference>
<evidence type="ECO:0000256" key="9">
    <source>
        <dbReference type="ARBA" id="ARBA00042236"/>
    </source>
</evidence>
<name>H8X6B6_CANO9</name>
<feature type="compositionally biased region" description="Basic and acidic residues" evidence="12">
    <location>
        <begin position="835"/>
        <end position="844"/>
    </location>
</feature>
<accession>H8X6B6</accession>
<keyword evidence="6" id="KW-0788">Thiol protease</keyword>
<dbReference type="InterPro" id="IPR038765">
    <property type="entry name" value="Papain-like_cys_pep_sf"/>
</dbReference>
<dbReference type="GO" id="GO:0016579">
    <property type="term" value="P:protein deubiquitination"/>
    <property type="evidence" value="ECO:0007669"/>
    <property type="project" value="InterPro"/>
</dbReference>
<dbReference type="CDD" id="cd02666">
    <property type="entry name" value="Peptidase_C19J"/>
    <property type="match status" value="1"/>
</dbReference>
<evidence type="ECO:0000256" key="5">
    <source>
        <dbReference type="ARBA" id="ARBA00022801"/>
    </source>
</evidence>
<evidence type="ECO:0000313" key="14">
    <source>
        <dbReference type="EMBL" id="CCG23364.1"/>
    </source>
</evidence>
<evidence type="ECO:0000256" key="7">
    <source>
        <dbReference type="ARBA" id="ARBA00040966"/>
    </source>
</evidence>
<dbReference type="Proteomes" id="UP000005018">
    <property type="component" value="Chromosome 4"/>
</dbReference>
<feature type="compositionally biased region" description="Low complexity" evidence="12">
    <location>
        <begin position="1"/>
        <end position="11"/>
    </location>
</feature>
<dbReference type="KEGG" id="cot:CORT_0D05250"/>
<feature type="coiled-coil region" evidence="11">
    <location>
        <begin position="1189"/>
        <end position="1216"/>
    </location>
</feature>
<dbReference type="Pfam" id="PF00443">
    <property type="entry name" value="UCH"/>
    <property type="match status" value="1"/>
</dbReference>
<dbReference type="InterPro" id="IPR044635">
    <property type="entry name" value="UBP14-like"/>
</dbReference>
<dbReference type="PROSITE" id="PS00972">
    <property type="entry name" value="USP_1"/>
    <property type="match status" value="1"/>
</dbReference>
<keyword evidence="3" id="KW-0645">Protease</keyword>
<comment type="catalytic activity">
    <reaction evidence="1">
        <text>Thiol-dependent hydrolysis of ester, thioester, amide, peptide and isopeptide bonds formed by the C-terminal Gly of ubiquitin (a 76-residue protein attached to proteins as an intracellular targeting signal).</text>
        <dbReference type="EC" id="3.4.19.12"/>
    </reaction>
</comment>
<evidence type="ECO:0000259" key="13">
    <source>
        <dbReference type="PROSITE" id="PS50235"/>
    </source>
</evidence>
<feature type="region of interest" description="Disordered" evidence="12">
    <location>
        <begin position="835"/>
        <end position="862"/>
    </location>
</feature>
<evidence type="ECO:0000256" key="10">
    <source>
        <dbReference type="ARBA" id="ARBA00042737"/>
    </source>
</evidence>
<dbReference type="GO" id="GO:0061136">
    <property type="term" value="P:regulation of proteasomal protein catabolic process"/>
    <property type="evidence" value="ECO:0007669"/>
    <property type="project" value="TreeGrafter"/>
</dbReference>
<evidence type="ECO:0000256" key="3">
    <source>
        <dbReference type="ARBA" id="ARBA00022670"/>
    </source>
</evidence>
<dbReference type="Pfam" id="PF13446">
    <property type="entry name" value="RPT"/>
    <property type="match status" value="3"/>
</dbReference>
<dbReference type="PROSITE" id="PS50235">
    <property type="entry name" value="USP_3"/>
    <property type="match status" value="1"/>
</dbReference>
<dbReference type="RefSeq" id="XP_003869499.1">
    <property type="nucleotide sequence ID" value="XM_003869450.1"/>
</dbReference>
<dbReference type="SUPFAM" id="SSF54001">
    <property type="entry name" value="Cysteine proteinases"/>
    <property type="match status" value="1"/>
</dbReference>
<keyword evidence="11" id="KW-0175">Coiled coil</keyword>
<dbReference type="EC" id="3.4.19.12" evidence="2"/>
<feature type="compositionally biased region" description="Polar residues" evidence="12">
    <location>
        <begin position="21"/>
        <end position="58"/>
    </location>
</feature>
<dbReference type="GeneID" id="14540464"/>
<evidence type="ECO:0000256" key="12">
    <source>
        <dbReference type="SAM" id="MobiDB-lite"/>
    </source>
</evidence>
<dbReference type="InterPro" id="IPR028889">
    <property type="entry name" value="USP"/>
</dbReference>
<dbReference type="InterPro" id="IPR018200">
    <property type="entry name" value="USP_CS"/>
</dbReference>
<dbReference type="Gene3D" id="3.90.70.10">
    <property type="entry name" value="Cysteine proteinases"/>
    <property type="match status" value="2"/>
</dbReference>
<feature type="domain" description="USP" evidence="13">
    <location>
        <begin position="732"/>
        <end position="1294"/>
    </location>
</feature>
<evidence type="ECO:0000256" key="8">
    <source>
        <dbReference type="ARBA" id="ARBA00041732"/>
    </source>
</evidence>
<dbReference type="GO" id="GO:0004843">
    <property type="term" value="F:cysteine-type deubiquitinase activity"/>
    <property type="evidence" value="ECO:0007669"/>
    <property type="project" value="UniProtKB-EC"/>
</dbReference>